<comment type="caution">
    <text evidence="1">The sequence shown here is derived from an EMBL/GenBank/DDBJ whole genome shotgun (WGS) entry which is preliminary data.</text>
</comment>
<accession>A0AAV9J702</accession>
<evidence type="ECO:0000313" key="2">
    <source>
        <dbReference type="Proteomes" id="UP001324427"/>
    </source>
</evidence>
<organism evidence="1 2">
    <name type="scientific">Oleoguttula mirabilis</name>
    <dbReference type="NCBI Taxonomy" id="1507867"/>
    <lineage>
        <taxon>Eukaryota</taxon>
        <taxon>Fungi</taxon>
        <taxon>Dikarya</taxon>
        <taxon>Ascomycota</taxon>
        <taxon>Pezizomycotina</taxon>
        <taxon>Dothideomycetes</taxon>
        <taxon>Dothideomycetidae</taxon>
        <taxon>Mycosphaerellales</taxon>
        <taxon>Teratosphaeriaceae</taxon>
        <taxon>Oleoguttula</taxon>
    </lineage>
</organism>
<protein>
    <submittedName>
        <fullName evidence="1">Uncharacterized protein</fullName>
    </submittedName>
</protein>
<reference evidence="1 2" key="1">
    <citation type="submission" date="2021-11" db="EMBL/GenBank/DDBJ databases">
        <title>Black yeast isolated from Biological Soil Crust.</title>
        <authorList>
            <person name="Kurbessoian T."/>
        </authorList>
    </citation>
    <scope>NUCLEOTIDE SEQUENCE [LARGE SCALE GENOMIC DNA]</scope>
    <source>
        <strain evidence="1 2">CCFEE 5522</strain>
    </source>
</reference>
<gene>
    <name evidence="1" type="ORF">LTR36_008873</name>
</gene>
<name>A0AAV9J702_9PEZI</name>
<keyword evidence="2" id="KW-1185">Reference proteome</keyword>
<dbReference type="AlphaFoldDB" id="A0AAV9J702"/>
<dbReference type="EMBL" id="JAVFHQ010000061">
    <property type="protein sequence ID" value="KAK4540796.1"/>
    <property type="molecule type" value="Genomic_DNA"/>
</dbReference>
<sequence>MDLPLATYAAPEYLDDDGYVRVIVKFNGTVHLKHDDPVLSTQSHQNRMCCGYGLSHSEEDEARQARLEAYTAAKQTARANNQPIPTLAEWDAAQLHPRAAEMDA</sequence>
<dbReference type="Proteomes" id="UP001324427">
    <property type="component" value="Unassembled WGS sequence"/>
</dbReference>
<evidence type="ECO:0000313" key="1">
    <source>
        <dbReference type="EMBL" id="KAK4540796.1"/>
    </source>
</evidence>
<proteinExistence type="predicted"/>